<keyword evidence="3" id="KW-1185">Reference proteome</keyword>
<comment type="caution">
    <text evidence="2">The sequence shown here is derived from an EMBL/GenBank/DDBJ whole genome shotgun (WGS) entry which is preliminary data.</text>
</comment>
<organism evidence="2 3">
    <name type="scientific">Ephemerocybe angulata</name>
    <dbReference type="NCBI Taxonomy" id="980116"/>
    <lineage>
        <taxon>Eukaryota</taxon>
        <taxon>Fungi</taxon>
        <taxon>Dikarya</taxon>
        <taxon>Basidiomycota</taxon>
        <taxon>Agaricomycotina</taxon>
        <taxon>Agaricomycetes</taxon>
        <taxon>Agaricomycetidae</taxon>
        <taxon>Agaricales</taxon>
        <taxon>Agaricineae</taxon>
        <taxon>Psathyrellaceae</taxon>
        <taxon>Ephemerocybe</taxon>
    </lineage>
</organism>
<evidence type="ECO:0000313" key="3">
    <source>
        <dbReference type="Proteomes" id="UP000521943"/>
    </source>
</evidence>
<sequence>MRRLRPPNHRNVDMEIVTAEPGGIREVVYRAAGSGGDGLEESRRCLRTQAQADPIGWNELVEISTINKSSCPSPIQYVTEIQGKCGYVVVRNQGRRVWPICAVPSHQHRLQMPLNPRQGSDRPSSRRRRGRTLREPHPQPCLRLLRLYLRQLRWPVIRLRMAIGVIGRLPGVRSSLLQFLLLLLPLLPVRLSRDGFVGEGVVRFAAAAVAASCPAAAAASGAIGA</sequence>
<feature type="region of interest" description="Disordered" evidence="1">
    <location>
        <begin position="111"/>
        <end position="135"/>
    </location>
</feature>
<name>A0A8H6HJ76_9AGAR</name>
<protein>
    <submittedName>
        <fullName evidence="2">Uncharacterized protein</fullName>
    </submittedName>
</protein>
<dbReference type="AlphaFoldDB" id="A0A8H6HJ76"/>
<accession>A0A8H6HJ76</accession>
<evidence type="ECO:0000256" key="1">
    <source>
        <dbReference type="SAM" id="MobiDB-lite"/>
    </source>
</evidence>
<gene>
    <name evidence="2" type="ORF">DFP72DRAFT_583839</name>
</gene>
<evidence type="ECO:0000313" key="2">
    <source>
        <dbReference type="EMBL" id="KAF6748044.1"/>
    </source>
</evidence>
<proteinExistence type="predicted"/>
<reference evidence="2 3" key="1">
    <citation type="submission" date="2020-07" db="EMBL/GenBank/DDBJ databases">
        <title>Comparative genomics of pyrophilous fungi reveals a link between fire events and developmental genes.</title>
        <authorList>
            <consortium name="DOE Joint Genome Institute"/>
            <person name="Steindorff A.S."/>
            <person name="Carver A."/>
            <person name="Calhoun S."/>
            <person name="Stillman K."/>
            <person name="Liu H."/>
            <person name="Lipzen A."/>
            <person name="Pangilinan J."/>
            <person name="Labutti K."/>
            <person name="Bruns T.D."/>
            <person name="Grigoriev I.V."/>
        </authorList>
    </citation>
    <scope>NUCLEOTIDE SEQUENCE [LARGE SCALE GENOMIC DNA]</scope>
    <source>
        <strain evidence="2 3">CBS 144469</strain>
    </source>
</reference>
<dbReference type="EMBL" id="JACGCI010000075">
    <property type="protein sequence ID" value="KAF6748044.1"/>
    <property type="molecule type" value="Genomic_DNA"/>
</dbReference>
<dbReference type="Proteomes" id="UP000521943">
    <property type="component" value="Unassembled WGS sequence"/>
</dbReference>